<dbReference type="EMBL" id="AMGV01000001">
    <property type="protein sequence ID" value="KEF63740.1"/>
    <property type="molecule type" value="Genomic_DNA"/>
</dbReference>
<gene>
    <name evidence="4" type="ORF">A1O9_01718</name>
</gene>
<dbReference type="Proteomes" id="UP000027920">
    <property type="component" value="Unassembled WGS sequence"/>
</dbReference>
<reference evidence="4 5" key="1">
    <citation type="submission" date="2013-03" db="EMBL/GenBank/DDBJ databases">
        <title>The Genome Sequence of Exophiala aquamarina CBS 119918.</title>
        <authorList>
            <consortium name="The Broad Institute Genomics Platform"/>
            <person name="Cuomo C."/>
            <person name="de Hoog S."/>
            <person name="Gorbushina A."/>
            <person name="Walker B."/>
            <person name="Young S.K."/>
            <person name="Zeng Q."/>
            <person name="Gargeya S."/>
            <person name="Fitzgerald M."/>
            <person name="Haas B."/>
            <person name="Abouelleil A."/>
            <person name="Allen A.W."/>
            <person name="Alvarado L."/>
            <person name="Arachchi H.M."/>
            <person name="Berlin A.M."/>
            <person name="Chapman S.B."/>
            <person name="Gainer-Dewar J."/>
            <person name="Goldberg J."/>
            <person name="Griggs A."/>
            <person name="Gujja S."/>
            <person name="Hansen M."/>
            <person name="Howarth C."/>
            <person name="Imamovic A."/>
            <person name="Ireland A."/>
            <person name="Larimer J."/>
            <person name="McCowan C."/>
            <person name="Murphy C."/>
            <person name="Pearson M."/>
            <person name="Poon T.W."/>
            <person name="Priest M."/>
            <person name="Roberts A."/>
            <person name="Saif S."/>
            <person name="Shea T."/>
            <person name="Sisk P."/>
            <person name="Sykes S."/>
            <person name="Wortman J."/>
            <person name="Nusbaum C."/>
            <person name="Birren B."/>
        </authorList>
    </citation>
    <scope>NUCLEOTIDE SEQUENCE [LARGE SCALE GENOMIC DNA]</scope>
    <source>
        <strain evidence="4 5">CBS 119918</strain>
    </source>
</reference>
<dbReference type="SUPFAM" id="SSF53474">
    <property type="entry name" value="alpha/beta-Hydrolases"/>
    <property type="match status" value="1"/>
</dbReference>
<comment type="caution">
    <text evidence="4">The sequence shown here is derived from an EMBL/GenBank/DDBJ whole genome shotgun (WGS) entry which is preliminary data.</text>
</comment>
<feature type="compositionally biased region" description="Polar residues" evidence="2">
    <location>
        <begin position="185"/>
        <end position="195"/>
    </location>
</feature>
<name>A0A072Q733_9EURO</name>
<evidence type="ECO:0000313" key="5">
    <source>
        <dbReference type="Proteomes" id="UP000027920"/>
    </source>
</evidence>
<evidence type="ECO:0000259" key="3">
    <source>
        <dbReference type="Pfam" id="PF07859"/>
    </source>
</evidence>
<dbReference type="STRING" id="1182545.A0A072Q733"/>
<feature type="compositionally biased region" description="Low complexity" evidence="2">
    <location>
        <begin position="172"/>
        <end position="183"/>
    </location>
</feature>
<feature type="region of interest" description="Disordered" evidence="2">
    <location>
        <begin position="1"/>
        <end position="77"/>
    </location>
</feature>
<feature type="compositionally biased region" description="Polar residues" evidence="2">
    <location>
        <begin position="67"/>
        <end position="77"/>
    </location>
</feature>
<dbReference type="Gene3D" id="3.40.50.1820">
    <property type="entry name" value="alpha/beta hydrolase"/>
    <property type="match status" value="1"/>
</dbReference>
<dbReference type="VEuPathDB" id="FungiDB:A1O9_01718"/>
<feature type="region of interest" description="Disordered" evidence="2">
    <location>
        <begin position="101"/>
        <end position="121"/>
    </location>
</feature>
<dbReference type="HOGENOM" id="CLU_012494_13_4_1"/>
<keyword evidence="5" id="KW-1185">Reference proteome</keyword>
<dbReference type="OrthoDB" id="2152029at2759"/>
<proteinExistence type="predicted"/>
<keyword evidence="1" id="KW-0378">Hydrolase</keyword>
<feature type="compositionally biased region" description="Low complexity" evidence="2">
    <location>
        <begin position="12"/>
        <end position="22"/>
    </location>
</feature>
<protein>
    <recommendedName>
        <fullName evidence="3">Alpha/beta hydrolase fold-3 domain-containing protein</fullName>
    </recommendedName>
</protein>
<organism evidence="4 5">
    <name type="scientific">Exophiala aquamarina CBS 119918</name>
    <dbReference type="NCBI Taxonomy" id="1182545"/>
    <lineage>
        <taxon>Eukaryota</taxon>
        <taxon>Fungi</taxon>
        <taxon>Dikarya</taxon>
        <taxon>Ascomycota</taxon>
        <taxon>Pezizomycotina</taxon>
        <taxon>Eurotiomycetes</taxon>
        <taxon>Chaetothyriomycetidae</taxon>
        <taxon>Chaetothyriales</taxon>
        <taxon>Herpotrichiellaceae</taxon>
        <taxon>Exophiala</taxon>
    </lineage>
</organism>
<dbReference type="PANTHER" id="PTHR48081:SF8">
    <property type="entry name" value="ALPHA_BETA HYDROLASE FOLD-3 DOMAIN-CONTAINING PROTEIN-RELATED"/>
    <property type="match status" value="1"/>
</dbReference>
<dbReference type="GO" id="GO:0016787">
    <property type="term" value="F:hydrolase activity"/>
    <property type="evidence" value="ECO:0007669"/>
    <property type="project" value="UniProtKB-KW"/>
</dbReference>
<feature type="compositionally biased region" description="Low complexity" evidence="2">
    <location>
        <begin position="233"/>
        <end position="252"/>
    </location>
</feature>
<dbReference type="InterPro" id="IPR029058">
    <property type="entry name" value="AB_hydrolase_fold"/>
</dbReference>
<evidence type="ECO:0000313" key="4">
    <source>
        <dbReference type="EMBL" id="KEF63740.1"/>
    </source>
</evidence>
<evidence type="ECO:0000256" key="2">
    <source>
        <dbReference type="SAM" id="MobiDB-lite"/>
    </source>
</evidence>
<feature type="region of interest" description="Disordered" evidence="2">
    <location>
        <begin position="232"/>
        <end position="263"/>
    </location>
</feature>
<feature type="region of interest" description="Disordered" evidence="2">
    <location>
        <begin position="158"/>
        <end position="196"/>
    </location>
</feature>
<sequence>MEQKDMSSSDSTTTTTTTTTTTGEDATKSVRQNHTQPNQLSSAAQAAFPERQSQSQSEQQAPKLTADGTTASSSSSIEINTRSDISLLYRVVRTLIRPLRPNLVRPGKPLPPGSPRLSASKNRNGVAIVESCFEGVWQYTFRPKSTCLSASASTLASASSPTVSNRTSQTDPSPSSSSLSPCPNENGNPTSSNRGCSKHRIYYFNGGGFQSPPSSQHWLFLSMLSKNLSQQRTAAASSSSTTTSPSSSLSDAHQPQPKHQGDNTLIPEMTLVSYPLAPNSPAEKSYPIMQKWLSAVLHSADTTHDKVTLMGDSSGGNIALSLGFWAVENHHQAPQRSSSSPTSISTNPSFPLTSILAISPVVDLRNVNPSMASADKFDPVLTIPLTSRVARAWASPPTTSRHLSEVADGPHPHPALVTNAQVSPLLNSDAAFQALASNRVRVHGIVGTHDVLAPDALLFMRKCERCGVAGRWLVWERQMHCFPLAAGKGVLGLWEARDAVDWIVGVLRAHEF</sequence>
<dbReference type="PANTHER" id="PTHR48081">
    <property type="entry name" value="AB HYDROLASE SUPERFAMILY PROTEIN C4A8.06C"/>
    <property type="match status" value="1"/>
</dbReference>
<dbReference type="InterPro" id="IPR050300">
    <property type="entry name" value="GDXG_lipolytic_enzyme"/>
</dbReference>
<feature type="compositionally biased region" description="Polar residues" evidence="2">
    <location>
        <begin position="29"/>
        <end position="44"/>
    </location>
</feature>
<dbReference type="InterPro" id="IPR013094">
    <property type="entry name" value="AB_hydrolase_3"/>
</dbReference>
<dbReference type="Pfam" id="PF07859">
    <property type="entry name" value="Abhydrolase_3"/>
    <property type="match status" value="1"/>
</dbReference>
<dbReference type="AlphaFoldDB" id="A0A072Q733"/>
<dbReference type="RefSeq" id="XP_013266330.1">
    <property type="nucleotide sequence ID" value="XM_013410876.1"/>
</dbReference>
<feature type="domain" description="Alpha/beta hydrolase fold-3" evidence="3">
    <location>
        <begin position="271"/>
        <end position="483"/>
    </location>
</feature>
<dbReference type="GeneID" id="25276664"/>
<evidence type="ECO:0000256" key="1">
    <source>
        <dbReference type="ARBA" id="ARBA00022801"/>
    </source>
</evidence>
<feature type="compositionally biased region" description="Polar residues" evidence="2">
    <location>
        <begin position="161"/>
        <end position="171"/>
    </location>
</feature>
<accession>A0A072Q733</accession>